<dbReference type="AlphaFoldDB" id="A0A318THU4"/>
<dbReference type="Pfam" id="PF07454">
    <property type="entry name" value="SpoIIP"/>
    <property type="match status" value="1"/>
</dbReference>
<name>A0A318THU4_9BACL</name>
<dbReference type="NCBIfam" id="TIGR02867">
    <property type="entry name" value="spore_II_P"/>
    <property type="match status" value="1"/>
</dbReference>
<evidence type="ECO:0000313" key="2">
    <source>
        <dbReference type="Proteomes" id="UP000247416"/>
    </source>
</evidence>
<keyword evidence="2" id="KW-1185">Reference proteome</keyword>
<evidence type="ECO:0000313" key="1">
    <source>
        <dbReference type="EMBL" id="PYF04254.1"/>
    </source>
</evidence>
<dbReference type="RefSeq" id="WP_107935389.1">
    <property type="nucleotide sequence ID" value="NZ_CP085009.1"/>
</dbReference>
<accession>A0A318THU4</accession>
<protein>
    <submittedName>
        <fullName evidence="1">Stage II sporulation protein P</fullName>
    </submittedName>
</protein>
<dbReference type="EMBL" id="QJTJ01000024">
    <property type="protein sequence ID" value="PYF04254.1"/>
    <property type="molecule type" value="Genomic_DNA"/>
</dbReference>
<organism evidence="1 2">
    <name type="scientific">Ureibacillus chungkukjangi</name>
    <dbReference type="NCBI Taxonomy" id="1202712"/>
    <lineage>
        <taxon>Bacteria</taxon>
        <taxon>Bacillati</taxon>
        <taxon>Bacillota</taxon>
        <taxon>Bacilli</taxon>
        <taxon>Bacillales</taxon>
        <taxon>Caryophanaceae</taxon>
        <taxon>Ureibacillus</taxon>
    </lineage>
</organism>
<dbReference type="OrthoDB" id="1633470at2"/>
<proteinExistence type="predicted"/>
<gene>
    <name evidence="1" type="ORF">BJ095_1243</name>
</gene>
<comment type="caution">
    <text evidence="1">The sequence shown here is derived from an EMBL/GenBank/DDBJ whole genome shotgun (WGS) entry which is preliminary data.</text>
</comment>
<dbReference type="Proteomes" id="UP000247416">
    <property type="component" value="Unassembled WGS sequence"/>
</dbReference>
<sequence length="287" mass="31599">MLKKLKILSVFLVFFFMLPIITGLLPFPNNQKYEPPMAEEKQVVYASSNVQSDKTAEDVTATEVTATGDSSASDVTPTMDSFDVLFVFTHSQETYKPFVKSQTGTVAVYDDQANLLSMSKAMEDYFKLNGLNATTLDVDIMAETVKQGKTMASSYSTARTFLSQELKENKYDLILDIHRDATGHKQSTVTHKDVGYAKTAFVIGAENPNYKTNLSQANALNQALNQIVPDISRGIIEKSGDGVDGVYNQDLSNNLLLIEIGGIENTEDEVYRTIAVLAQAIAKTYVN</sequence>
<dbReference type="InterPro" id="IPR010897">
    <property type="entry name" value="Spore_II_P"/>
</dbReference>
<reference evidence="1 2" key="1">
    <citation type="submission" date="2018-06" db="EMBL/GenBank/DDBJ databases">
        <title>Genomic Encyclopedia of Archaeal and Bacterial Type Strains, Phase II (KMG-II): from individual species to whole genera.</title>
        <authorList>
            <person name="Goeker M."/>
        </authorList>
    </citation>
    <scope>NUCLEOTIDE SEQUENCE [LARGE SCALE GENOMIC DNA]</scope>
    <source>
        <strain evidence="1 2">KACC 16626</strain>
    </source>
</reference>